<evidence type="ECO:0000256" key="1">
    <source>
        <dbReference type="ARBA" id="ARBA00022737"/>
    </source>
</evidence>
<dbReference type="STRING" id="329884.A0A4U0X5P5"/>
<dbReference type="Gene3D" id="1.25.40.10">
    <property type="entry name" value="Tetratricopeptide repeat domain"/>
    <property type="match status" value="1"/>
</dbReference>
<keyword evidence="3" id="KW-1185">Reference proteome</keyword>
<keyword evidence="1" id="KW-0677">Repeat</keyword>
<evidence type="ECO:0000313" key="3">
    <source>
        <dbReference type="Proteomes" id="UP000309340"/>
    </source>
</evidence>
<dbReference type="InterPro" id="IPR011990">
    <property type="entry name" value="TPR-like_helical_dom_sf"/>
</dbReference>
<sequence>AAAQGEHQAELALSGWYLTGAEGILAQSDTEAYLWARKAAQAEPPGGKALFAMGYFSEMGIGCPASVEEARRWYGRAAAYKFPKALERLEELKKSGKSRVAPVNGKLARKDQKRDEAECAVIWHRVWTALFGVFSMLLHQGAAQLCGENVRHLLPLLQMTWNPQEKMSLSRILPLMTLGEASLPQDRLFAMFGLAERHGHRYLPPDYTLSVRDVSLIYTRAFIATDKRLAILSHVHPISGLDRLPTWALKLERTHLLKDSAEVVANQELLTESHQYNVTIQLASVVESAIRTATIVSTHIVEGTRTWSGLVDKIEQYCAIHLALPFRYPRAGERTVRALMRVLCRDESFFCSDAGPRSSGRWVERRRLHVAYMQHVTSASSESDQSAAGAVPGFLGEEELAEHVVGFGRTDERRATTVNIPEFPYNVIGRYLMQEMTECVKMSTRGMNLFVTAGGLLGIAARPCRVRDEVWLLSGANLPFVLRPQLNLRSKATPVTHQLIGDLFVRGVMHGEAMAGHQTRVSVYGAEGR</sequence>
<dbReference type="OrthoDB" id="3477286at2759"/>
<dbReference type="Pfam" id="PF08238">
    <property type="entry name" value="Sel1"/>
    <property type="match status" value="3"/>
</dbReference>
<organism evidence="2 3">
    <name type="scientific">Friedmanniomyces simplex</name>
    <dbReference type="NCBI Taxonomy" id="329884"/>
    <lineage>
        <taxon>Eukaryota</taxon>
        <taxon>Fungi</taxon>
        <taxon>Dikarya</taxon>
        <taxon>Ascomycota</taxon>
        <taxon>Pezizomycotina</taxon>
        <taxon>Dothideomycetes</taxon>
        <taxon>Dothideomycetidae</taxon>
        <taxon>Mycosphaerellales</taxon>
        <taxon>Teratosphaeriaceae</taxon>
        <taxon>Friedmanniomyces</taxon>
    </lineage>
</organism>
<evidence type="ECO:0008006" key="4">
    <source>
        <dbReference type="Google" id="ProtNLM"/>
    </source>
</evidence>
<protein>
    <recommendedName>
        <fullName evidence="4">Heterokaryon incompatibility domain-containing protein</fullName>
    </recommendedName>
</protein>
<dbReference type="InterPro" id="IPR051726">
    <property type="entry name" value="Chitin_Synth_Reg"/>
</dbReference>
<dbReference type="EMBL" id="NAJQ01000336">
    <property type="protein sequence ID" value="TKA71782.1"/>
    <property type="molecule type" value="Genomic_DNA"/>
</dbReference>
<reference evidence="2 3" key="1">
    <citation type="submission" date="2017-03" db="EMBL/GenBank/DDBJ databases">
        <title>Genomes of endolithic fungi from Antarctica.</title>
        <authorList>
            <person name="Coleine C."/>
            <person name="Masonjones S."/>
            <person name="Stajich J.E."/>
        </authorList>
    </citation>
    <scope>NUCLEOTIDE SEQUENCE [LARGE SCALE GENOMIC DNA]</scope>
    <source>
        <strain evidence="2 3">CCFEE 5184</strain>
    </source>
</reference>
<dbReference type="PANTHER" id="PTHR46430:SF3">
    <property type="entry name" value="ACTIVATOR OF C KINASE PROTEIN 1"/>
    <property type="match status" value="1"/>
</dbReference>
<dbReference type="Pfam" id="PF26639">
    <property type="entry name" value="Het-6_barrel"/>
    <property type="match status" value="1"/>
</dbReference>
<gene>
    <name evidence="2" type="ORF">B0A55_04310</name>
</gene>
<comment type="caution">
    <text evidence="2">The sequence shown here is derived from an EMBL/GenBank/DDBJ whole genome shotgun (WGS) entry which is preliminary data.</text>
</comment>
<proteinExistence type="predicted"/>
<evidence type="ECO:0000313" key="2">
    <source>
        <dbReference type="EMBL" id="TKA71782.1"/>
    </source>
</evidence>
<name>A0A4U0X5P5_9PEZI</name>
<dbReference type="PANTHER" id="PTHR46430">
    <property type="entry name" value="PROTEIN SKT5-RELATED"/>
    <property type="match status" value="1"/>
</dbReference>
<accession>A0A4U0X5P5</accession>
<dbReference type="AlphaFoldDB" id="A0A4U0X5P5"/>
<dbReference type="SMART" id="SM00671">
    <property type="entry name" value="SEL1"/>
    <property type="match status" value="2"/>
</dbReference>
<dbReference type="Proteomes" id="UP000309340">
    <property type="component" value="Unassembled WGS sequence"/>
</dbReference>
<dbReference type="InterPro" id="IPR006597">
    <property type="entry name" value="Sel1-like"/>
</dbReference>
<feature type="non-terminal residue" evidence="2">
    <location>
        <position position="1"/>
    </location>
</feature>
<dbReference type="SUPFAM" id="SSF81901">
    <property type="entry name" value="HCP-like"/>
    <property type="match status" value="1"/>
</dbReference>